<dbReference type="Gene3D" id="3.30.1120.10">
    <property type="match status" value="1"/>
</dbReference>
<dbReference type="PANTHER" id="PTHR42693">
    <property type="entry name" value="ARYLSULFATASE FAMILY MEMBER"/>
    <property type="match status" value="1"/>
</dbReference>
<keyword evidence="3" id="KW-0378">Hydrolase</keyword>
<evidence type="ECO:0000256" key="5">
    <source>
        <dbReference type="SAM" id="MobiDB-lite"/>
    </source>
</evidence>
<dbReference type="GO" id="GO:0004065">
    <property type="term" value="F:arylsulfatase activity"/>
    <property type="evidence" value="ECO:0007669"/>
    <property type="project" value="TreeGrafter"/>
</dbReference>
<reference evidence="8 9" key="1">
    <citation type="submission" date="2020-08" db="EMBL/GenBank/DDBJ databases">
        <title>Genomic Encyclopedia of Type Strains, Phase IV (KMG-IV): sequencing the most valuable type-strain genomes for metagenomic binning, comparative biology and taxonomic classification.</title>
        <authorList>
            <person name="Goeker M."/>
        </authorList>
    </citation>
    <scope>NUCLEOTIDE SEQUENCE [LARGE SCALE GENOMIC DNA]</scope>
    <source>
        <strain evidence="8 9">DSM 105074</strain>
    </source>
</reference>
<dbReference type="EMBL" id="JACHGF010000007">
    <property type="protein sequence ID" value="MBB5285889.1"/>
    <property type="molecule type" value="Genomic_DNA"/>
</dbReference>
<sequence>MKQFAGLLLVILFSWNQVQAQSTPSTRPNIILIVADDLGYGDVGYNGQKLFKTPHIDRLAAQGMRLTQFYAGTSVCAPSRSSLMTGQHTGHTYIRGNRGVQPEGQQPLADSIVTMAEVLQAAGYRTGAFGKWGLGPVGSEGNPTRQGFDRFYGYNCQTLAHRYYPNHLWDNDQQVVLKENGNLQYNKIFAPDLIQQQALDFIGKVSKDQPFFLFLPYILPHAELVVPDDSLLQYYKGKFPEKPFKGADYGPNATKGGYASQEYPHAAFAAMVARLDRYVGQIVAKIKEQGLDQNTLILFTSDNGPHLEGGADPRFFNSGGGLRGFKRDLYEGGIRMPTVAYWPGTIKAGTESPHIAAFWDLLPTFAELAGAATPPSARDGLSFAPLLTGKSIPPVHKYLYWEFHEQGGKQAVRQGNWKAIRLNAATNAPSPVELYDLSQDPEEKNNLASAHAQKAQELGRLMDQAHQPSALFPFGSEAK</sequence>
<dbReference type="PROSITE" id="PS00523">
    <property type="entry name" value="SULFATASE_1"/>
    <property type="match status" value="1"/>
</dbReference>
<dbReference type="Gene3D" id="3.40.720.10">
    <property type="entry name" value="Alkaline Phosphatase, subunit A"/>
    <property type="match status" value="1"/>
</dbReference>
<comment type="similarity">
    <text evidence="1">Belongs to the sulfatase family.</text>
</comment>
<keyword evidence="6" id="KW-0732">Signal</keyword>
<dbReference type="InterPro" id="IPR024607">
    <property type="entry name" value="Sulfatase_CS"/>
</dbReference>
<dbReference type="InterPro" id="IPR017850">
    <property type="entry name" value="Alkaline_phosphatase_core_sf"/>
</dbReference>
<keyword evidence="2" id="KW-0479">Metal-binding</keyword>
<dbReference type="GO" id="GO:0046872">
    <property type="term" value="F:metal ion binding"/>
    <property type="evidence" value="ECO:0007669"/>
    <property type="project" value="UniProtKB-KW"/>
</dbReference>
<evidence type="ECO:0000256" key="3">
    <source>
        <dbReference type="ARBA" id="ARBA00022801"/>
    </source>
</evidence>
<dbReference type="CDD" id="cd16145">
    <property type="entry name" value="ARS_like"/>
    <property type="match status" value="1"/>
</dbReference>
<evidence type="ECO:0000256" key="4">
    <source>
        <dbReference type="ARBA" id="ARBA00022837"/>
    </source>
</evidence>
<comment type="caution">
    <text evidence="8">The sequence shown here is derived from an EMBL/GenBank/DDBJ whole genome shotgun (WGS) entry which is preliminary data.</text>
</comment>
<dbReference type="PANTHER" id="PTHR42693:SF53">
    <property type="entry name" value="ENDO-4-O-SULFATASE"/>
    <property type="match status" value="1"/>
</dbReference>
<keyword evidence="4" id="KW-0106">Calcium</keyword>
<dbReference type="AlphaFoldDB" id="A0A840U225"/>
<evidence type="ECO:0000259" key="7">
    <source>
        <dbReference type="Pfam" id="PF00884"/>
    </source>
</evidence>
<feature type="signal peptide" evidence="6">
    <location>
        <begin position="1"/>
        <end position="20"/>
    </location>
</feature>
<name>A0A840U225_9BACT</name>
<feature type="domain" description="Sulfatase N-terminal" evidence="7">
    <location>
        <begin position="28"/>
        <end position="371"/>
    </location>
</feature>
<feature type="chain" id="PRO_5032867705" evidence="6">
    <location>
        <begin position="21"/>
        <end position="479"/>
    </location>
</feature>
<feature type="region of interest" description="Disordered" evidence="5">
    <location>
        <begin position="441"/>
        <end position="462"/>
    </location>
</feature>
<dbReference type="InterPro" id="IPR050738">
    <property type="entry name" value="Sulfatase"/>
</dbReference>
<dbReference type="InterPro" id="IPR000917">
    <property type="entry name" value="Sulfatase_N"/>
</dbReference>
<gene>
    <name evidence="8" type="ORF">HNQ92_004049</name>
</gene>
<protein>
    <submittedName>
        <fullName evidence="8">Arylsulfatase A-like enzyme</fullName>
    </submittedName>
</protein>
<organism evidence="8 9">
    <name type="scientific">Rhabdobacter roseus</name>
    <dbReference type="NCBI Taxonomy" id="1655419"/>
    <lineage>
        <taxon>Bacteria</taxon>
        <taxon>Pseudomonadati</taxon>
        <taxon>Bacteroidota</taxon>
        <taxon>Cytophagia</taxon>
        <taxon>Cytophagales</taxon>
        <taxon>Cytophagaceae</taxon>
        <taxon>Rhabdobacter</taxon>
    </lineage>
</organism>
<dbReference type="Proteomes" id="UP000557307">
    <property type="component" value="Unassembled WGS sequence"/>
</dbReference>
<evidence type="ECO:0000256" key="1">
    <source>
        <dbReference type="ARBA" id="ARBA00008779"/>
    </source>
</evidence>
<accession>A0A840U225</accession>
<dbReference type="Pfam" id="PF00884">
    <property type="entry name" value="Sulfatase"/>
    <property type="match status" value="1"/>
</dbReference>
<dbReference type="RefSeq" id="WP_184176483.1">
    <property type="nucleotide sequence ID" value="NZ_JACHGF010000007.1"/>
</dbReference>
<dbReference type="SUPFAM" id="SSF53649">
    <property type="entry name" value="Alkaline phosphatase-like"/>
    <property type="match status" value="1"/>
</dbReference>
<evidence type="ECO:0000313" key="9">
    <source>
        <dbReference type="Proteomes" id="UP000557307"/>
    </source>
</evidence>
<evidence type="ECO:0000256" key="6">
    <source>
        <dbReference type="SAM" id="SignalP"/>
    </source>
</evidence>
<evidence type="ECO:0000313" key="8">
    <source>
        <dbReference type="EMBL" id="MBB5285889.1"/>
    </source>
</evidence>
<keyword evidence="9" id="KW-1185">Reference proteome</keyword>
<proteinExistence type="inferred from homology"/>
<evidence type="ECO:0000256" key="2">
    <source>
        <dbReference type="ARBA" id="ARBA00022723"/>
    </source>
</evidence>